<comment type="caution">
    <text evidence="1">The sequence shown here is derived from an EMBL/GenBank/DDBJ whole genome shotgun (WGS) entry which is preliminary data.</text>
</comment>
<sequence>MNAPVPMEDFVQDQKLCEQHHCELSVIVTVVTGKPNSGLAAEISFTLQFCTTAWCQPQPVTCQAPVPGPHLYSPKALESESTKGAPEATAGEAGNFQLLITIFNVQTAKEANGMLHLNTQRQQTREGFWNRKELRFNSWRGLHSLYPALKRSSGETSPCSMWEVLRTSQLTLKMAHSFAWKR</sequence>
<name>A0A9Q0Y1F1_9SAUR</name>
<evidence type="ECO:0000313" key="1">
    <source>
        <dbReference type="EMBL" id="KAJ7338338.1"/>
    </source>
</evidence>
<reference evidence="1" key="1">
    <citation type="journal article" date="2023" name="DNA Res.">
        <title>Chromosome-level genome assembly of Phrynocephalus forsythii using third-generation DNA sequencing and Hi-C analysis.</title>
        <authorList>
            <person name="Qi Y."/>
            <person name="Zhao W."/>
            <person name="Zhao Y."/>
            <person name="Niu C."/>
            <person name="Cao S."/>
            <person name="Zhang Y."/>
        </authorList>
    </citation>
    <scope>NUCLEOTIDE SEQUENCE</scope>
    <source>
        <tissue evidence="1">Muscle</tissue>
    </source>
</reference>
<dbReference type="Proteomes" id="UP001142489">
    <property type="component" value="Unassembled WGS sequence"/>
</dbReference>
<dbReference type="EMBL" id="JAPFRF010000003">
    <property type="protein sequence ID" value="KAJ7338338.1"/>
    <property type="molecule type" value="Genomic_DNA"/>
</dbReference>
<evidence type="ECO:0000313" key="2">
    <source>
        <dbReference type="Proteomes" id="UP001142489"/>
    </source>
</evidence>
<keyword evidence="2" id="KW-1185">Reference proteome</keyword>
<organism evidence="1 2">
    <name type="scientific">Phrynocephalus forsythii</name>
    <dbReference type="NCBI Taxonomy" id="171643"/>
    <lineage>
        <taxon>Eukaryota</taxon>
        <taxon>Metazoa</taxon>
        <taxon>Chordata</taxon>
        <taxon>Craniata</taxon>
        <taxon>Vertebrata</taxon>
        <taxon>Euteleostomi</taxon>
        <taxon>Lepidosauria</taxon>
        <taxon>Squamata</taxon>
        <taxon>Bifurcata</taxon>
        <taxon>Unidentata</taxon>
        <taxon>Episquamata</taxon>
        <taxon>Toxicofera</taxon>
        <taxon>Iguania</taxon>
        <taxon>Acrodonta</taxon>
        <taxon>Agamidae</taxon>
        <taxon>Agaminae</taxon>
        <taxon>Phrynocephalus</taxon>
    </lineage>
</organism>
<dbReference type="AlphaFoldDB" id="A0A9Q0Y1F1"/>
<protein>
    <submittedName>
        <fullName evidence="1">Uncharacterized protein</fullName>
    </submittedName>
</protein>
<proteinExistence type="predicted"/>
<gene>
    <name evidence="1" type="ORF">JRQ81_011319</name>
</gene>
<accession>A0A9Q0Y1F1</accession>